<comment type="pathway">
    <text evidence="2">Lipid metabolism; fatty acid beta-oxidation.</text>
</comment>
<evidence type="ECO:0000259" key="8">
    <source>
        <dbReference type="Pfam" id="PF13193"/>
    </source>
</evidence>
<dbReference type="PANTHER" id="PTHR43767:SF8">
    <property type="entry name" value="LONG-CHAIN-FATTY-ACID--COA LIGASE"/>
    <property type="match status" value="1"/>
</dbReference>
<reference evidence="9 10" key="1">
    <citation type="submission" date="2016-10" db="EMBL/GenBank/DDBJ databases">
        <authorList>
            <person name="de Groot N.N."/>
        </authorList>
    </citation>
    <scope>NUCLEOTIDE SEQUENCE [LARGE SCALE GENOMIC DNA]</scope>
    <source>
        <strain evidence="9 10">DSM 19981</strain>
    </source>
</reference>
<keyword evidence="3" id="KW-0436">Ligase</keyword>
<dbReference type="EC" id="6.2.1.3" evidence="4"/>
<evidence type="ECO:0000256" key="5">
    <source>
        <dbReference type="ARBA" id="ARBA00039545"/>
    </source>
</evidence>
<dbReference type="Pfam" id="PF13193">
    <property type="entry name" value="AMP-binding_C"/>
    <property type="match status" value="1"/>
</dbReference>
<evidence type="ECO:0000256" key="1">
    <source>
        <dbReference type="ARBA" id="ARBA00004170"/>
    </source>
</evidence>
<evidence type="ECO:0000256" key="2">
    <source>
        <dbReference type="ARBA" id="ARBA00005005"/>
    </source>
</evidence>
<dbReference type="InterPro" id="IPR000873">
    <property type="entry name" value="AMP-dep_synth/lig_dom"/>
</dbReference>
<dbReference type="InterPro" id="IPR025110">
    <property type="entry name" value="AMP-bd_C"/>
</dbReference>
<dbReference type="GO" id="GO:0004467">
    <property type="term" value="F:long-chain fatty acid-CoA ligase activity"/>
    <property type="evidence" value="ECO:0007669"/>
    <property type="project" value="UniProtKB-EC"/>
</dbReference>
<dbReference type="SUPFAM" id="SSF56801">
    <property type="entry name" value="Acetyl-CoA synthetase-like"/>
    <property type="match status" value="1"/>
</dbReference>
<dbReference type="InterPro" id="IPR045851">
    <property type="entry name" value="AMP-bd_C_sf"/>
</dbReference>
<dbReference type="InterPro" id="IPR042099">
    <property type="entry name" value="ANL_N_sf"/>
</dbReference>
<dbReference type="PANTHER" id="PTHR43767">
    <property type="entry name" value="LONG-CHAIN-FATTY-ACID--COA LIGASE"/>
    <property type="match status" value="1"/>
</dbReference>
<protein>
    <recommendedName>
        <fullName evidence="5">Long-chain-fatty-acid--CoA ligase</fullName>
        <ecNumber evidence="4">6.2.1.3</ecNumber>
    </recommendedName>
    <alternativeName>
        <fullName evidence="6">Long-chain acyl-CoA synthetase</fullName>
    </alternativeName>
</protein>
<dbReference type="InterPro" id="IPR050237">
    <property type="entry name" value="ATP-dep_AMP-bd_enzyme"/>
</dbReference>
<accession>A0A1I4CSH5</accession>
<feature type="domain" description="AMP-binding enzyme C-terminal" evidence="8">
    <location>
        <begin position="418"/>
        <end position="482"/>
    </location>
</feature>
<evidence type="ECO:0000256" key="4">
    <source>
        <dbReference type="ARBA" id="ARBA00026121"/>
    </source>
</evidence>
<evidence type="ECO:0000313" key="10">
    <source>
        <dbReference type="Proteomes" id="UP000199473"/>
    </source>
</evidence>
<sequence length="501" mass="51762">MGAMSRPATLTQLLETTARRSPDALALGGLTWAEVAGTVRRLAGGLAEAGIGPGDRVAIFLPNRPDFLLLLLALARRGATAILLNTRFRAAEIGNLLERAAPTAIAIARDFPAVNAEALLETVPPAQRASLRQVLVMDARGMDRILDLPVKRRATLLSAAEAPDLATPDAECLTFTTSGTTAGPKLVLHRQASIAGHAADVAARIGTGQPGAALLAAVPLCGTFGLASAMAAMAGGALIACMERFDAAEADALIRAQWITHMVGGDELLLKLAEAANGRPYAPFTFTGFASFHGQAARVMEASAALNLAVRGVYGSSEAQALFALQDQAGPHAAVGGGVPAGAEAGFAVAEDGELLLRGPSLFDRYLGDEAATAKARTAQGWFHTGDLATAQPEGGFAFITRRGDALRLGGFLVSPEEIEGFLQAQPGVAAAQVVEHGGRPVAFVIPGDGYDEASVMAACQASLARFKQPDRIVTLDAFPVTDGPNGVKIQRAELRRMAAG</sequence>
<evidence type="ECO:0000313" key="9">
    <source>
        <dbReference type="EMBL" id="SFK83239.1"/>
    </source>
</evidence>
<proteinExistence type="predicted"/>
<dbReference type="OrthoDB" id="8185589at2"/>
<dbReference type="Gene3D" id="3.40.50.12780">
    <property type="entry name" value="N-terminal domain of ligase-like"/>
    <property type="match status" value="1"/>
</dbReference>
<dbReference type="GO" id="GO:0016020">
    <property type="term" value="C:membrane"/>
    <property type="evidence" value="ECO:0007669"/>
    <property type="project" value="UniProtKB-SubCell"/>
</dbReference>
<dbReference type="STRING" id="1123062.SAMN02745775_10894"/>
<comment type="subcellular location">
    <subcellularLocation>
        <location evidence="1">Membrane</location>
        <topology evidence="1">Peripheral membrane protein</topology>
    </subcellularLocation>
</comment>
<feature type="domain" description="AMP-dependent synthetase/ligase" evidence="7">
    <location>
        <begin position="14"/>
        <end position="367"/>
    </location>
</feature>
<evidence type="ECO:0000256" key="6">
    <source>
        <dbReference type="ARBA" id="ARBA00042773"/>
    </source>
</evidence>
<dbReference type="Pfam" id="PF00501">
    <property type="entry name" value="AMP-binding"/>
    <property type="match status" value="1"/>
</dbReference>
<name>A0A1I4CSH5_9PROT</name>
<organism evidence="9 10">
    <name type="scientific">Falsiroseomonas stagni DSM 19981</name>
    <dbReference type="NCBI Taxonomy" id="1123062"/>
    <lineage>
        <taxon>Bacteria</taxon>
        <taxon>Pseudomonadati</taxon>
        <taxon>Pseudomonadota</taxon>
        <taxon>Alphaproteobacteria</taxon>
        <taxon>Acetobacterales</taxon>
        <taxon>Roseomonadaceae</taxon>
        <taxon>Falsiroseomonas</taxon>
    </lineage>
</organism>
<dbReference type="EMBL" id="FOSQ01000008">
    <property type="protein sequence ID" value="SFK83239.1"/>
    <property type="molecule type" value="Genomic_DNA"/>
</dbReference>
<dbReference type="AlphaFoldDB" id="A0A1I4CSH5"/>
<evidence type="ECO:0000256" key="3">
    <source>
        <dbReference type="ARBA" id="ARBA00022598"/>
    </source>
</evidence>
<gene>
    <name evidence="9" type="ORF">SAMN02745775_10894</name>
</gene>
<dbReference type="Proteomes" id="UP000199473">
    <property type="component" value="Unassembled WGS sequence"/>
</dbReference>
<evidence type="ECO:0000259" key="7">
    <source>
        <dbReference type="Pfam" id="PF00501"/>
    </source>
</evidence>
<keyword evidence="10" id="KW-1185">Reference proteome</keyword>
<dbReference type="Gene3D" id="3.30.300.30">
    <property type="match status" value="1"/>
</dbReference>